<evidence type="ECO:0000256" key="3">
    <source>
        <dbReference type="ARBA" id="ARBA00034301"/>
    </source>
</evidence>
<reference evidence="8" key="1">
    <citation type="submission" date="2015-10" db="EMBL/GenBank/DDBJ databases">
        <title>Genome of Paenibacillus bovis sp. nov.</title>
        <authorList>
            <person name="Wu Z."/>
            <person name="Gao C."/>
            <person name="Liu Z."/>
            <person name="Zheng H."/>
        </authorList>
    </citation>
    <scope>NUCLEOTIDE SEQUENCE [LARGE SCALE GENOMIC DNA]</scope>
    <source>
        <strain evidence="8">BD3526</strain>
    </source>
</reference>
<dbReference type="InterPro" id="IPR036866">
    <property type="entry name" value="RibonucZ/Hydroxyglut_hydro"/>
</dbReference>
<evidence type="ECO:0000313" key="7">
    <source>
        <dbReference type="EMBL" id="ANF96207.1"/>
    </source>
</evidence>
<dbReference type="InterPro" id="IPR022712">
    <property type="entry name" value="Beta_Casp"/>
</dbReference>
<dbReference type="AlphaFoldDB" id="A0A172ZG14"/>
<evidence type="ECO:0000313" key="8">
    <source>
        <dbReference type="Proteomes" id="UP000078148"/>
    </source>
</evidence>
<organism evidence="7 8">
    <name type="scientific">Paenibacillus bovis</name>
    <dbReference type="NCBI Taxonomy" id="1616788"/>
    <lineage>
        <taxon>Bacteria</taxon>
        <taxon>Bacillati</taxon>
        <taxon>Bacillota</taxon>
        <taxon>Bacilli</taxon>
        <taxon>Bacillales</taxon>
        <taxon>Paenibacillaceae</taxon>
        <taxon>Paenibacillus</taxon>
    </lineage>
</organism>
<evidence type="ECO:0000256" key="4">
    <source>
        <dbReference type="ARBA" id="ARBA00048505"/>
    </source>
</evidence>
<accession>A0A172ZG14</accession>
<dbReference type="EMBL" id="CP013023">
    <property type="protein sequence ID" value="ANF96207.1"/>
    <property type="molecule type" value="Genomic_DNA"/>
</dbReference>
<reference evidence="7 8" key="2">
    <citation type="journal article" date="2016" name="Int. J. Syst. Evol. Microbiol.">
        <title>Paenibacillus bovis sp. nov., isolated from raw yak (Bos grunniens) milk.</title>
        <authorList>
            <person name="Gao C."/>
            <person name="Han J."/>
            <person name="Liu Z."/>
            <person name="Xu X."/>
            <person name="Hang F."/>
            <person name="Wu Z."/>
        </authorList>
    </citation>
    <scope>NUCLEOTIDE SEQUENCE [LARGE SCALE GENOMIC DNA]</scope>
    <source>
        <strain evidence="7 8">BD3526</strain>
    </source>
</reference>
<dbReference type="Pfam" id="PF10996">
    <property type="entry name" value="Beta-Casp"/>
    <property type="match status" value="1"/>
</dbReference>
<feature type="domain" description="Metallo-beta-lactamase" evidence="5">
    <location>
        <begin position="23"/>
        <end position="227"/>
    </location>
</feature>
<name>A0A172ZG14_9BACL</name>
<dbReference type="PANTHER" id="PTHR11203">
    <property type="entry name" value="CLEAVAGE AND POLYADENYLATION SPECIFICITY FACTOR FAMILY MEMBER"/>
    <property type="match status" value="1"/>
</dbReference>
<dbReference type="Gene3D" id="3.40.50.10890">
    <property type="match status" value="1"/>
</dbReference>
<proteinExistence type="predicted"/>
<dbReference type="KEGG" id="pbv:AR543_09480"/>
<comment type="function">
    <text evidence="3">Counteracts the endogenous Pycsar antiviral defense system. Phosphodiesterase that enables metal-dependent hydrolysis of host cyclic nucleotide Pycsar defense signals such as cCMP and cUMP.</text>
</comment>
<dbReference type="PANTHER" id="PTHR11203:SF37">
    <property type="entry name" value="INTEGRATOR COMPLEX SUBUNIT 11"/>
    <property type="match status" value="1"/>
</dbReference>
<evidence type="ECO:0000259" key="6">
    <source>
        <dbReference type="SMART" id="SM01027"/>
    </source>
</evidence>
<dbReference type="InterPro" id="IPR050698">
    <property type="entry name" value="MBL"/>
</dbReference>
<dbReference type="Proteomes" id="UP000078148">
    <property type="component" value="Chromosome"/>
</dbReference>
<dbReference type="Pfam" id="PF23023">
    <property type="entry name" value="Anti-Pycsar_Apyc1"/>
    <property type="match status" value="1"/>
</dbReference>
<evidence type="ECO:0000256" key="1">
    <source>
        <dbReference type="ARBA" id="ARBA00022801"/>
    </source>
</evidence>
<dbReference type="GO" id="GO:0016787">
    <property type="term" value="F:hydrolase activity"/>
    <property type="evidence" value="ECO:0007669"/>
    <property type="project" value="UniProtKB-KW"/>
</dbReference>
<comment type="catalytic activity">
    <reaction evidence="2">
        <text>3',5'-cyclic CMP + H2O = CMP + H(+)</text>
        <dbReference type="Rhea" id="RHEA:72675"/>
        <dbReference type="ChEBI" id="CHEBI:15377"/>
        <dbReference type="ChEBI" id="CHEBI:15378"/>
        <dbReference type="ChEBI" id="CHEBI:58003"/>
        <dbReference type="ChEBI" id="CHEBI:60377"/>
    </reaction>
    <physiologicalReaction direction="left-to-right" evidence="2">
        <dbReference type="Rhea" id="RHEA:72676"/>
    </physiologicalReaction>
</comment>
<dbReference type="GO" id="GO:0004521">
    <property type="term" value="F:RNA endonuclease activity"/>
    <property type="evidence" value="ECO:0007669"/>
    <property type="project" value="TreeGrafter"/>
</dbReference>
<evidence type="ECO:0000259" key="5">
    <source>
        <dbReference type="SMART" id="SM00849"/>
    </source>
</evidence>
<dbReference type="SMART" id="SM00849">
    <property type="entry name" value="Lactamase_B"/>
    <property type="match status" value="1"/>
</dbReference>
<evidence type="ECO:0008006" key="9">
    <source>
        <dbReference type="Google" id="ProtNLM"/>
    </source>
</evidence>
<dbReference type="SMART" id="SM01027">
    <property type="entry name" value="Beta-Casp"/>
    <property type="match status" value="1"/>
</dbReference>
<gene>
    <name evidence="7" type="ORF">AR543_09480</name>
</gene>
<comment type="catalytic activity">
    <reaction evidence="4">
        <text>3',5'-cyclic UMP + H2O = UMP + H(+)</text>
        <dbReference type="Rhea" id="RHEA:70575"/>
        <dbReference type="ChEBI" id="CHEBI:15377"/>
        <dbReference type="ChEBI" id="CHEBI:15378"/>
        <dbReference type="ChEBI" id="CHEBI:57865"/>
        <dbReference type="ChEBI" id="CHEBI:184387"/>
    </reaction>
    <physiologicalReaction direction="left-to-right" evidence="4">
        <dbReference type="Rhea" id="RHEA:70576"/>
    </physiologicalReaction>
</comment>
<sequence>MVKTGGVNIMMELTILGGAGEQSRSSYLLRQEDQYMLLDCGMDIAEESGNSPDRLTYMMSRLQAVFLSHAHEDHSIGLPLLEQYGYTGEVWTTRATIKQLPLCLKALEEQQYAVADRGHASLSAGEETISNIRFRYLEDIAPRGEWTWLQPNLEICWGRAGHLPGSIWIAIHWHGKTILYTGDYSAESRLLEADRPLHHSRILSRAYPAPGQIRDLDLAIVDAAYGVDTDRQGNKLSQLNRYIKETLKQGGAILLPVPVYGRGQELMIWASEQYGDIPILVESDLLDALELFAADSQWLRPDGAERIEQLLRHPRLYRMKDDDSREALFLRYPRCIVFTDDGMMQSVKAQQHYTRMAASPANRVIFTGDLAYGSFGRSLLMDMERRGCQIHHVRYKVHQGLPDVRQMLLDLKSPRTLLVHATRPRTDGLALRLQQEGFQQVHALQPEDQLYF</sequence>
<dbReference type="Gene3D" id="3.60.15.10">
    <property type="entry name" value="Ribonuclease Z/Hydroxyacylglutathione hydrolase-like"/>
    <property type="match status" value="1"/>
</dbReference>
<evidence type="ECO:0000256" key="2">
    <source>
        <dbReference type="ARBA" id="ARBA00034221"/>
    </source>
</evidence>
<dbReference type="SUPFAM" id="SSF56281">
    <property type="entry name" value="Metallo-hydrolase/oxidoreductase"/>
    <property type="match status" value="1"/>
</dbReference>
<keyword evidence="8" id="KW-1185">Reference proteome</keyword>
<keyword evidence="1" id="KW-0378">Hydrolase</keyword>
<dbReference type="InterPro" id="IPR001279">
    <property type="entry name" value="Metallo-B-lactamas"/>
</dbReference>
<feature type="domain" description="Beta-Casp" evidence="6">
    <location>
        <begin position="263"/>
        <end position="379"/>
    </location>
</feature>
<protein>
    <recommendedName>
        <fullName evidence="9">MBL fold metallo-hydrolase</fullName>
    </recommendedName>
</protein>